<organism evidence="1 2">
    <name type="scientific">Lithocarpus litseifolius</name>
    <dbReference type="NCBI Taxonomy" id="425828"/>
    <lineage>
        <taxon>Eukaryota</taxon>
        <taxon>Viridiplantae</taxon>
        <taxon>Streptophyta</taxon>
        <taxon>Embryophyta</taxon>
        <taxon>Tracheophyta</taxon>
        <taxon>Spermatophyta</taxon>
        <taxon>Magnoliopsida</taxon>
        <taxon>eudicotyledons</taxon>
        <taxon>Gunneridae</taxon>
        <taxon>Pentapetalae</taxon>
        <taxon>rosids</taxon>
        <taxon>fabids</taxon>
        <taxon>Fagales</taxon>
        <taxon>Fagaceae</taxon>
        <taxon>Lithocarpus</taxon>
    </lineage>
</organism>
<protein>
    <submittedName>
        <fullName evidence="1">Uncharacterized protein</fullName>
    </submittedName>
</protein>
<dbReference type="EMBL" id="JAZDWU010000004">
    <property type="protein sequence ID" value="KAL0003958.1"/>
    <property type="molecule type" value="Genomic_DNA"/>
</dbReference>
<dbReference type="PANTHER" id="PTHR47481:SF22">
    <property type="entry name" value="RETROTRANSPOSON GAG DOMAIN-CONTAINING PROTEIN"/>
    <property type="match status" value="1"/>
</dbReference>
<keyword evidence="2" id="KW-1185">Reference proteome</keyword>
<comment type="caution">
    <text evidence="1">The sequence shown here is derived from an EMBL/GenBank/DDBJ whole genome shotgun (WGS) entry which is preliminary data.</text>
</comment>
<dbReference type="Proteomes" id="UP001459277">
    <property type="component" value="Unassembled WGS sequence"/>
</dbReference>
<sequence>MEGVRKRFASVSRSHVMSLRNELSAVKKGTDTIDGYFQKIKQIQDKLAVVSIFLDDEELLHIALGGLPTKYDSFSSGIRTRSDVLSIEELKTLLNAKEREIKKRSNNIPSASMAMNVNFQSQNHVFSNQRGREGIILIQGNLFSHKALKDLQASLHLIEYLVKSVTHSALDCYHKMDFVYQGRHSPAKLASMVANSSQVHGCNGWLIDTSCSNHVTPNLSQLSLHQQPIVGNETLQ</sequence>
<evidence type="ECO:0000313" key="1">
    <source>
        <dbReference type="EMBL" id="KAL0003958.1"/>
    </source>
</evidence>
<dbReference type="AlphaFoldDB" id="A0AAW2D2K2"/>
<evidence type="ECO:0000313" key="2">
    <source>
        <dbReference type="Proteomes" id="UP001459277"/>
    </source>
</evidence>
<gene>
    <name evidence="1" type="ORF">SO802_011519</name>
</gene>
<accession>A0AAW2D2K2</accession>
<proteinExistence type="predicted"/>
<dbReference type="PANTHER" id="PTHR47481">
    <property type="match status" value="1"/>
</dbReference>
<reference evidence="1 2" key="1">
    <citation type="submission" date="2024-01" db="EMBL/GenBank/DDBJ databases">
        <title>A telomere-to-telomere, gap-free genome of sweet tea (Lithocarpus litseifolius).</title>
        <authorList>
            <person name="Zhou J."/>
        </authorList>
    </citation>
    <scope>NUCLEOTIDE SEQUENCE [LARGE SCALE GENOMIC DNA]</scope>
    <source>
        <strain evidence="1">Zhou-2022a</strain>
        <tissue evidence="1">Leaf</tissue>
    </source>
</reference>
<dbReference type="Pfam" id="PF14223">
    <property type="entry name" value="Retrotran_gag_2"/>
    <property type="match status" value="1"/>
</dbReference>
<name>A0AAW2D2K2_9ROSI</name>